<dbReference type="OrthoDB" id="5289951at2"/>
<accession>A0A150WGW7</accession>
<reference evidence="1 2" key="1">
    <citation type="submission" date="2016-03" db="EMBL/GenBank/DDBJ databases">
        <authorList>
            <person name="Ploux O."/>
        </authorList>
    </citation>
    <scope>NUCLEOTIDE SEQUENCE [LARGE SCALE GENOMIC DNA]</scope>
    <source>
        <strain evidence="1 2">R0</strain>
    </source>
</reference>
<name>A0A150WGW7_BDEBC</name>
<dbReference type="RefSeq" id="WP_061836384.1">
    <property type="nucleotide sequence ID" value="NZ_LUKE01000005.1"/>
</dbReference>
<keyword evidence="2" id="KW-1185">Reference proteome</keyword>
<dbReference type="Proteomes" id="UP000075320">
    <property type="component" value="Unassembled WGS sequence"/>
</dbReference>
<dbReference type="AlphaFoldDB" id="A0A150WGW7"/>
<gene>
    <name evidence="1" type="ORF">AZI86_16455</name>
</gene>
<evidence type="ECO:0000313" key="2">
    <source>
        <dbReference type="Proteomes" id="UP000075320"/>
    </source>
</evidence>
<comment type="caution">
    <text evidence="1">The sequence shown here is derived from an EMBL/GenBank/DDBJ whole genome shotgun (WGS) entry which is preliminary data.</text>
</comment>
<organism evidence="1 2">
    <name type="scientific">Bdellovibrio bacteriovorus</name>
    <dbReference type="NCBI Taxonomy" id="959"/>
    <lineage>
        <taxon>Bacteria</taxon>
        <taxon>Pseudomonadati</taxon>
        <taxon>Bdellovibrionota</taxon>
        <taxon>Bdellovibrionia</taxon>
        <taxon>Bdellovibrionales</taxon>
        <taxon>Pseudobdellovibrionaceae</taxon>
        <taxon>Bdellovibrio</taxon>
    </lineage>
</organism>
<protein>
    <submittedName>
        <fullName evidence="1">Uncharacterized protein</fullName>
    </submittedName>
</protein>
<proteinExistence type="predicted"/>
<evidence type="ECO:0000313" key="1">
    <source>
        <dbReference type="EMBL" id="KYG62423.1"/>
    </source>
</evidence>
<dbReference type="EMBL" id="LUKE01000005">
    <property type="protein sequence ID" value="KYG62423.1"/>
    <property type="molecule type" value="Genomic_DNA"/>
</dbReference>
<sequence length="283" mass="33092">MIKELWNTFPHNLEHKINALLDEAEPSEEKAFQLYKSCQREDAWSGSFEKFSEHLSSFFALAKTERRKSVFDIHLEKPLSAYAFESFELDFRNAEVNANSVLEITSWAHHLMRVGHKTDSVIISEDVLGKTLNNIIHPGFYEKAKNIKFEDFCIAWKAIVFKLFGKKHDAEFEKILTELRWMYSQQEAAMKEVRTPFTPTIYLTQTEIDWTSSVKMATEKNLEIPKFPLSRGPQKQRLIDLERTVSLYKIVQKSQIAEFKKHRDSIKATILNHCDTLLRECAR</sequence>